<proteinExistence type="predicted"/>
<protein>
    <submittedName>
        <fullName evidence="1">Uncharacterized protein</fullName>
    </submittedName>
</protein>
<gene>
    <name evidence="1" type="ORF">M8C21_012256</name>
</gene>
<dbReference type="Proteomes" id="UP001206925">
    <property type="component" value="Unassembled WGS sequence"/>
</dbReference>
<organism evidence="1 2">
    <name type="scientific">Ambrosia artemisiifolia</name>
    <name type="common">Common ragweed</name>
    <dbReference type="NCBI Taxonomy" id="4212"/>
    <lineage>
        <taxon>Eukaryota</taxon>
        <taxon>Viridiplantae</taxon>
        <taxon>Streptophyta</taxon>
        <taxon>Embryophyta</taxon>
        <taxon>Tracheophyta</taxon>
        <taxon>Spermatophyta</taxon>
        <taxon>Magnoliopsida</taxon>
        <taxon>eudicotyledons</taxon>
        <taxon>Gunneridae</taxon>
        <taxon>Pentapetalae</taxon>
        <taxon>asterids</taxon>
        <taxon>campanulids</taxon>
        <taxon>Asterales</taxon>
        <taxon>Asteraceae</taxon>
        <taxon>Asteroideae</taxon>
        <taxon>Heliantheae alliance</taxon>
        <taxon>Heliantheae</taxon>
        <taxon>Ambrosia</taxon>
    </lineage>
</organism>
<evidence type="ECO:0000313" key="1">
    <source>
        <dbReference type="EMBL" id="KAI7748500.1"/>
    </source>
</evidence>
<accession>A0AAD5CW92</accession>
<dbReference type="EMBL" id="JAMZMK010006516">
    <property type="protein sequence ID" value="KAI7748500.1"/>
    <property type="molecule type" value="Genomic_DNA"/>
</dbReference>
<sequence>YVSGAGAGDGKRLLMVFWRINHLLHQIARMNELLLATRHGVAITSKAVSG</sequence>
<dbReference type="AlphaFoldDB" id="A0AAD5CW92"/>
<name>A0AAD5CW92_AMBAR</name>
<comment type="caution">
    <text evidence="1">The sequence shown here is derived from an EMBL/GenBank/DDBJ whole genome shotgun (WGS) entry which is preliminary data.</text>
</comment>
<feature type="non-terminal residue" evidence="1">
    <location>
        <position position="1"/>
    </location>
</feature>
<reference evidence="1" key="1">
    <citation type="submission" date="2022-06" db="EMBL/GenBank/DDBJ databases">
        <title>Uncovering the hologenomic basis of an extraordinary plant invasion.</title>
        <authorList>
            <person name="Bieker V.C."/>
            <person name="Martin M.D."/>
            <person name="Gilbert T."/>
            <person name="Hodgins K."/>
            <person name="Battlay P."/>
            <person name="Petersen B."/>
            <person name="Wilson J."/>
        </authorList>
    </citation>
    <scope>NUCLEOTIDE SEQUENCE</scope>
    <source>
        <strain evidence="1">AA19_3_7</strain>
        <tissue evidence="1">Leaf</tissue>
    </source>
</reference>
<keyword evidence="2" id="KW-1185">Reference proteome</keyword>
<evidence type="ECO:0000313" key="2">
    <source>
        <dbReference type="Proteomes" id="UP001206925"/>
    </source>
</evidence>